<dbReference type="AlphaFoldDB" id="A0A655QHA2"/>
<dbReference type="Proteomes" id="UP000044806">
    <property type="component" value="Unassembled WGS sequence"/>
</dbReference>
<gene>
    <name evidence="1" type="ORF">ERS013165_01847</name>
</gene>
<evidence type="ECO:0000313" key="1">
    <source>
        <dbReference type="EMBL" id="CSA54560.1"/>
    </source>
</evidence>
<sequence>MHKRNWVSVSIASKICCQFMWYSSLNSSRPDSASQASTTSSIKYMQWRINLPCRR</sequence>
<dbReference type="EMBL" id="CWOW01000008">
    <property type="protein sequence ID" value="CSA54560.1"/>
    <property type="molecule type" value="Genomic_DNA"/>
</dbReference>
<accession>A0A655QHA2</accession>
<protein>
    <submittedName>
        <fullName evidence="1">Uncharacterized protein</fullName>
    </submittedName>
</protein>
<organism evidence="1 2">
    <name type="scientific">Vibrio cholerae</name>
    <dbReference type="NCBI Taxonomy" id="666"/>
    <lineage>
        <taxon>Bacteria</taxon>
        <taxon>Pseudomonadati</taxon>
        <taxon>Pseudomonadota</taxon>
        <taxon>Gammaproteobacteria</taxon>
        <taxon>Vibrionales</taxon>
        <taxon>Vibrionaceae</taxon>
        <taxon>Vibrio</taxon>
    </lineage>
</organism>
<name>A0A655QHA2_VIBCL</name>
<evidence type="ECO:0000313" key="2">
    <source>
        <dbReference type="Proteomes" id="UP000044806"/>
    </source>
</evidence>
<proteinExistence type="predicted"/>
<reference evidence="1 2" key="1">
    <citation type="submission" date="2015-07" db="EMBL/GenBank/DDBJ databases">
        <authorList>
            <consortium name="Pathogen Informatics"/>
        </authorList>
    </citation>
    <scope>NUCLEOTIDE SEQUENCE [LARGE SCALE GENOMIC DNA]</scope>
    <source>
        <strain evidence="1 2">A51</strain>
    </source>
</reference>